<dbReference type="OrthoDB" id="9760333at2"/>
<keyword evidence="9 11" id="KW-0472">Membrane</keyword>
<feature type="region of interest" description="Disordered" evidence="12">
    <location>
        <begin position="87"/>
        <end position="118"/>
    </location>
</feature>
<keyword evidence="10" id="KW-0998">Cell outer membrane</keyword>
<dbReference type="GO" id="GO:0009279">
    <property type="term" value="C:cell outer membrane"/>
    <property type="evidence" value="ECO:0007669"/>
    <property type="project" value="UniProtKB-SubCell"/>
</dbReference>
<protein>
    <submittedName>
        <fullName evidence="15">TonB-dependent receptor</fullName>
    </submittedName>
</protein>
<comment type="subcellular location">
    <subcellularLocation>
        <location evidence="1">Cell outer membrane</location>
        <topology evidence="1">Multi-pass membrane protein</topology>
    </subcellularLocation>
</comment>
<dbReference type="RefSeq" id="WP_147122608.1">
    <property type="nucleotide sequence ID" value="NZ_VOPY01000002.1"/>
</dbReference>
<evidence type="ECO:0000256" key="11">
    <source>
        <dbReference type="RuleBase" id="RU003357"/>
    </source>
</evidence>
<organism evidence="15 16">
    <name type="scientific">Flavisphingopyxis soli</name>
    <dbReference type="NCBI Taxonomy" id="2601267"/>
    <lineage>
        <taxon>Bacteria</taxon>
        <taxon>Pseudomonadati</taxon>
        <taxon>Pseudomonadota</taxon>
        <taxon>Alphaproteobacteria</taxon>
        <taxon>Sphingomonadales</taxon>
        <taxon>Sphingopyxidaceae</taxon>
        <taxon>Flavisphingopyxis</taxon>
    </lineage>
</organism>
<evidence type="ECO:0000256" key="3">
    <source>
        <dbReference type="ARBA" id="ARBA00022452"/>
    </source>
</evidence>
<keyword evidence="16" id="KW-1185">Reference proteome</keyword>
<evidence type="ECO:0000256" key="12">
    <source>
        <dbReference type="SAM" id="MobiDB-lite"/>
    </source>
</evidence>
<proteinExistence type="inferred from homology"/>
<dbReference type="AlphaFoldDB" id="A0A5C6UA90"/>
<dbReference type="Pfam" id="PF00593">
    <property type="entry name" value="TonB_dep_Rec_b-barrel"/>
    <property type="match status" value="1"/>
</dbReference>
<evidence type="ECO:0000256" key="1">
    <source>
        <dbReference type="ARBA" id="ARBA00004571"/>
    </source>
</evidence>
<keyword evidence="4" id="KW-0410">Iron transport</keyword>
<keyword evidence="15" id="KW-0675">Receptor</keyword>
<keyword evidence="6" id="KW-0408">Iron</keyword>
<sequence length="783" mass="82754">MALPAASLFVHPACAAETTSHDLSIRAGTLKQSLASLAKAANVSIGSSEPIPNVRVQKLHGRMTVYEALDRLLAGLPLRARQVAPGSWRIERRPQQGSRATPSPSTRSAATSPANPLASNDVYGMQEIIVTATKSGMRLSDVPGSISIVAPDIDLPGVAAPSTQDVAQAVNGMAMTDSTPGQNRVFLRGVADSPFGGPSQGTVAVILDEARLTFDAPDPELRLYDTERIEVLKGPQGPLYGTGILGGIYRIVTHKPEFNVVSGHVSGFVTHPAAGGAGGGANATINIPVSDTIAVRGTGYAEDTPGFIDTIGIGRNSNGGAIRGGRAVVRIAPGPGWTIDLSALAQSIAVDDSRYVYDESSRSRSAAIREPNSSSVEMLSVEANGLLSGHRVVLAASQVWQRTAATYDASAKAAVIGLAAPLIAQIDHRYRVANAEARIESRAGNPIGWLAGASFMQATDIGQAQATPVGAEPTLLDQPYRRNVEVAAFGNIDFPVVPAVRLALGARVFRNATDDERGTAASLTDRSARLTGFTPSASLSYAPRLGGIVFLRVANGLRPGGLAPKAPSGSVRYDSDSLTTAELGWRLPLDGSRLGFTGAAYYSVWHDVQSDYLTATGLIATRNAGDARIKGGEAALDWRPDQWWRMAFTGSYTDAQLVRGTNNIPFDDLRLPVTPEWTAAASVSRRIEFGEDRSAIIGTRLWYSGQARLSFDPGLDRAMGDFIDLSVFATAKLGRFDVALRGENLLGSKEEVFAYGNPFSIDLRQQYVVAPPLTVTLQVGLSF</sequence>
<dbReference type="InterPro" id="IPR000531">
    <property type="entry name" value="Beta-barrel_TonB"/>
</dbReference>
<keyword evidence="3" id="KW-1134">Transmembrane beta strand</keyword>
<dbReference type="SUPFAM" id="SSF56935">
    <property type="entry name" value="Porins"/>
    <property type="match status" value="1"/>
</dbReference>
<evidence type="ECO:0000259" key="14">
    <source>
        <dbReference type="Pfam" id="PF07715"/>
    </source>
</evidence>
<evidence type="ECO:0000259" key="13">
    <source>
        <dbReference type="Pfam" id="PF00593"/>
    </source>
</evidence>
<reference evidence="15 16" key="1">
    <citation type="submission" date="2019-08" db="EMBL/GenBank/DDBJ databases">
        <title>Sphingorhabdus soil sp. nov., isolated from arctic soil.</title>
        <authorList>
            <person name="Liu Y."/>
        </authorList>
    </citation>
    <scope>NUCLEOTIDE SEQUENCE [LARGE SCALE GENOMIC DNA]</scope>
    <source>
        <strain evidence="15 16">D-2Q-5-6</strain>
    </source>
</reference>
<keyword evidence="7" id="KW-0406">Ion transport</keyword>
<comment type="similarity">
    <text evidence="11">Belongs to the TonB-dependent receptor family.</text>
</comment>
<feature type="domain" description="TonB-dependent receptor plug" evidence="14">
    <location>
        <begin position="139"/>
        <end position="248"/>
    </location>
</feature>
<evidence type="ECO:0000256" key="9">
    <source>
        <dbReference type="ARBA" id="ARBA00023136"/>
    </source>
</evidence>
<feature type="compositionally biased region" description="Low complexity" evidence="12">
    <location>
        <begin position="98"/>
        <end position="114"/>
    </location>
</feature>
<evidence type="ECO:0000313" key="16">
    <source>
        <dbReference type="Proteomes" id="UP000321129"/>
    </source>
</evidence>
<gene>
    <name evidence="15" type="ORF">FSZ31_06615</name>
</gene>
<evidence type="ECO:0000256" key="5">
    <source>
        <dbReference type="ARBA" id="ARBA00022692"/>
    </source>
</evidence>
<dbReference type="InterPro" id="IPR036942">
    <property type="entry name" value="Beta-barrel_TonB_sf"/>
</dbReference>
<keyword evidence="5" id="KW-0812">Transmembrane</keyword>
<keyword evidence="8 11" id="KW-0798">TonB box</keyword>
<evidence type="ECO:0000256" key="2">
    <source>
        <dbReference type="ARBA" id="ARBA00022448"/>
    </source>
</evidence>
<dbReference type="PANTHER" id="PTHR32552:SF81">
    <property type="entry name" value="TONB-DEPENDENT OUTER MEMBRANE RECEPTOR"/>
    <property type="match status" value="1"/>
</dbReference>
<dbReference type="Gene3D" id="3.55.50.30">
    <property type="match status" value="1"/>
</dbReference>
<evidence type="ECO:0000256" key="7">
    <source>
        <dbReference type="ARBA" id="ARBA00023065"/>
    </source>
</evidence>
<comment type="caution">
    <text evidence="15">The sequence shown here is derived from an EMBL/GenBank/DDBJ whole genome shotgun (WGS) entry which is preliminary data.</text>
</comment>
<evidence type="ECO:0000256" key="8">
    <source>
        <dbReference type="ARBA" id="ARBA00023077"/>
    </source>
</evidence>
<evidence type="ECO:0000256" key="10">
    <source>
        <dbReference type="ARBA" id="ARBA00023237"/>
    </source>
</evidence>
<dbReference type="PANTHER" id="PTHR32552">
    <property type="entry name" value="FERRICHROME IRON RECEPTOR-RELATED"/>
    <property type="match status" value="1"/>
</dbReference>
<dbReference type="Proteomes" id="UP000321129">
    <property type="component" value="Unassembled WGS sequence"/>
</dbReference>
<feature type="domain" description="TonB-dependent receptor-like beta-barrel" evidence="13">
    <location>
        <begin position="437"/>
        <end position="703"/>
    </location>
</feature>
<evidence type="ECO:0000313" key="15">
    <source>
        <dbReference type="EMBL" id="TXC68655.1"/>
    </source>
</evidence>
<evidence type="ECO:0000256" key="4">
    <source>
        <dbReference type="ARBA" id="ARBA00022496"/>
    </source>
</evidence>
<name>A0A5C6UA90_9SPHN</name>
<dbReference type="InterPro" id="IPR012910">
    <property type="entry name" value="Plug_dom"/>
</dbReference>
<dbReference type="Pfam" id="PF07715">
    <property type="entry name" value="Plug"/>
    <property type="match status" value="1"/>
</dbReference>
<accession>A0A5C6UA90</accession>
<dbReference type="EMBL" id="VOPY01000002">
    <property type="protein sequence ID" value="TXC68655.1"/>
    <property type="molecule type" value="Genomic_DNA"/>
</dbReference>
<keyword evidence="2" id="KW-0813">Transport</keyword>
<dbReference type="Gene3D" id="2.40.170.20">
    <property type="entry name" value="TonB-dependent receptor, beta-barrel domain"/>
    <property type="match status" value="1"/>
</dbReference>
<dbReference type="GO" id="GO:0006826">
    <property type="term" value="P:iron ion transport"/>
    <property type="evidence" value="ECO:0007669"/>
    <property type="project" value="UniProtKB-KW"/>
</dbReference>
<evidence type="ECO:0000256" key="6">
    <source>
        <dbReference type="ARBA" id="ARBA00023004"/>
    </source>
</evidence>
<dbReference type="InterPro" id="IPR039426">
    <property type="entry name" value="TonB-dep_rcpt-like"/>
</dbReference>